<sequence>MKIVVLSGKGGTGKTTIAIALSELIGNTIKIDCDVDAANMHLYYNGEIIEQRQYMGNKISFVDKDLCTECGKCTDYCKFDSINSGKVNSLTCEGCGVCKIVCPNDAIELKEIRNADTFIIKTNNGIISKADMDIGAEGSGKLINEIKQMAKKYTSENDITIIDGSPGIGCPVIASITGSDIALLVIEPSKSGLSDFFRIKELCDHFSMPVLVCINKYDMNKEISKQIEEYCKEGDINIVGRISFDDMVLESINSFRPIVYYPDSKANKEIRFMWETIKNKLNLEG</sequence>
<dbReference type="PROSITE" id="PS00198">
    <property type="entry name" value="4FE4S_FER_1"/>
    <property type="match status" value="1"/>
</dbReference>
<dbReference type="Pfam" id="PF01656">
    <property type="entry name" value="CbiA"/>
    <property type="match status" value="1"/>
</dbReference>
<dbReference type="OrthoDB" id="9813995at2"/>
<evidence type="ECO:0000256" key="2">
    <source>
        <dbReference type="ARBA" id="ARBA00023004"/>
    </source>
</evidence>
<evidence type="ECO:0000313" key="5">
    <source>
        <dbReference type="EMBL" id="AFS77490.1"/>
    </source>
</evidence>
<dbReference type="Gene3D" id="3.40.50.300">
    <property type="entry name" value="P-loop containing nucleotide triphosphate hydrolases"/>
    <property type="match status" value="1"/>
</dbReference>
<dbReference type="AlphaFoldDB" id="K0AXM4"/>
<dbReference type="KEGG" id="cad:Curi_c04150"/>
<dbReference type="GO" id="GO:0046872">
    <property type="term" value="F:metal ion binding"/>
    <property type="evidence" value="ECO:0007669"/>
    <property type="project" value="UniProtKB-KW"/>
</dbReference>
<accession>K0AXM4</accession>
<proteinExistence type="predicted"/>
<dbReference type="GO" id="GO:0051536">
    <property type="term" value="F:iron-sulfur cluster binding"/>
    <property type="evidence" value="ECO:0007669"/>
    <property type="project" value="UniProtKB-KW"/>
</dbReference>
<dbReference type="PROSITE" id="PS51379">
    <property type="entry name" value="4FE4S_FER_2"/>
    <property type="match status" value="2"/>
</dbReference>
<dbReference type="Gene3D" id="3.30.70.20">
    <property type="match status" value="1"/>
</dbReference>
<evidence type="ECO:0000259" key="4">
    <source>
        <dbReference type="PROSITE" id="PS51379"/>
    </source>
</evidence>
<evidence type="ECO:0000313" key="6">
    <source>
        <dbReference type="Proteomes" id="UP000006094"/>
    </source>
</evidence>
<dbReference type="PANTHER" id="PTHR43534">
    <property type="entry name" value="MIND SUPERFAMILY P-LOOP ATPASE CONTAINING AN INSERTED FERREDOXIN DOMAIN"/>
    <property type="match status" value="1"/>
</dbReference>
<keyword evidence="3" id="KW-0411">Iron-sulfur</keyword>
<dbReference type="RefSeq" id="WP_014966627.1">
    <property type="nucleotide sequence ID" value="NC_018664.1"/>
</dbReference>
<feature type="domain" description="4Fe-4S ferredoxin-type" evidence="4">
    <location>
        <begin position="83"/>
        <end position="112"/>
    </location>
</feature>
<keyword evidence="1" id="KW-0479">Metal-binding</keyword>
<dbReference type="eggNOG" id="COG1149">
    <property type="taxonomic scope" value="Bacteria"/>
</dbReference>
<dbReference type="SUPFAM" id="SSF52540">
    <property type="entry name" value="P-loop containing nucleoside triphosphate hydrolases"/>
    <property type="match status" value="1"/>
</dbReference>
<dbReference type="STRING" id="1128398.Curi_c04150"/>
<dbReference type="EMBL" id="CP003326">
    <property type="protein sequence ID" value="AFS77490.1"/>
    <property type="molecule type" value="Genomic_DNA"/>
</dbReference>
<evidence type="ECO:0000256" key="1">
    <source>
        <dbReference type="ARBA" id="ARBA00022723"/>
    </source>
</evidence>
<dbReference type="Pfam" id="PF00037">
    <property type="entry name" value="Fer4"/>
    <property type="match status" value="2"/>
</dbReference>
<dbReference type="InterPro" id="IPR017900">
    <property type="entry name" value="4Fe4S_Fe_S_CS"/>
</dbReference>
<dbReference type="InterPro" id="IPR027417">
    <property type="entry name" value="P-loop_NTPase"/>
</dbReference>
<dbReference type="HOGENOM" id="CLU_067767_1_0_9"/>
<keyword evidence="2" id="KW-0408">Iron</keyword>
<protein>
    <submittedName>
        <fullName evidence="5">Cobyrinic acid a,c-diamide synthase</fullName>
    </submittedName>
</protein>
<dbReference type="InterPro" id="IPR017896">
    <property type="entry name" value="4Fe4S_Fe-S-bd"/>
</dbReference>
<evidence type="ECO:0000256" key="3">
    <source>
        <dbReference type="ARBA" id="ARBA00023014"/>
    </source>
</evidence>
<dbReference type="InterPro" id="IPR002586">
    <property type="entry name" value="CobQ/CobB/MinD/ParA_Nub-bd_dom"/>
</dbReference>
<name>K0AXM4_GOTA9</name>
<dbReference type="PATRIC" id="fig|1128398.3.peg.431"/>
<dbReference type="CDD" id="cd03110">
    <property type="entry name" value="SIMIBI_bact_arch"/>
    <property type="match status" value="1"/>
</dbReference>
<dbReference type="Proteomes" id="UP000006094">
    <property type="component" value="Chromosome"/>
</dbReference>
<feature type="domain" description="4Fe-4S ferredoxin-type" evidence="4">
    <location>
        <begin position="58"/>
        <end position="82"/>
    </location>
</feature>
<reference evidence="5 6" key="1">
    <citation type="journal article" date="2012" name="PLoS ONE">
        <title>The purine-utilizing bacterium Clostridium acidurici 9a: a genome-guided metabolic reconsideration.</title>
        <authorList>
            <person name="Hartwich K."/>
            <person name="Poehlein A."/>
            <person name="Daniel R."/>
        </authorList>
    </citation>
    <scope>NUCLEOTIDE SEQUENCE [LARGE SCALE GENOMIC DNA]</scope>
    <source>
        <strain evidence="6">ATCC 7906 / DSM 604 / BCRC 14475 / CIP 104303 / KCTC 5404 / NCIMB 10678 / 9a</strain>
    </source>
</reference>
<dbReference type="PANTHER" id="PTHR43534:SF1">
    <property type="entry name" value="4FE-4S CLUSTER CONTAINING PARA FAMILY ATPASE PROTEIN"/>
    <property type="match status" value="1"/>
</dbReference>
<organism evidence="5 6">
    <name type="scientific">Gottschalkia acidurici (strain ATCC 7906 / DSM 604 / BCRC 14475 / CIP 104303 / KCTC 5404 / NCIMB 10678 / 9a)</name>
    <name type="common">Clostridium acidurici</name>
    <dbReference type="NCBI Taxonomy" id="1128398"/>
    <lineage>
        <taxon>Bacteria</taxon>
        <taxon>Bacillati</taxon>
        <taxon>Bacillota</taxon>
        <taxon>Tissierellia</taxon>
        <taxon>Tissierellales</taxon>
        <taxon>Gottschalkiaceae</taxon>
        <taxon>Gottschalkia</taxon>
    </lineage>
</organism>
<keyword evidence="6" id="KW-1185">Reference proteome</keyword>
<gene>
    <name evidence="5" type="ordered locus">Curi_c04150</name>
</gene>